<dbReference type="HAMAP" id="MF_00654">
    <property type="entry name" value="PQQ_syn_PqqC"/>
    <property type="match status" value="1"/>
</dbReference>
<dbReference type="InterPro" id="IPR016084">
    <property type="entry name" value="Haem_Oase-like_multi-hlx"/>
</dbReference>
<evidence type="ECO:0000256" key="2">
    <source>
        <dbReference type="ARBA" id="ARBA00022905"/>
    </source>
</evidence>
<dbReference type="Proteomes" id="UP000664781">
    <property type="component" value="Unassembled WGS sequence"/>
</dbReference>
<keyword evidence="3 4" id="KW-0560">Oxidoreductase</keyword>
<dbReference type="InterPro" id="IPR004305">
    <property type="entry name" value="Thiaminase-2/PQQC"/>
</dbReference>
<sequence>MTRSAFTTALHAHADQYWSRHPVHLRLHQGGLTGPELRRWIANRWYYQKLLPQKDAAIVANCPVPEVRRRWTERITYQDGTAEGHGGNAQWLALAEAAGLTRAEVLDERHVLPGVRFATDAYVTFCRTRPWIEAVAACLTELFAPGLMRDRLAALRTHYPWVDPSGHGYFTTRPAAVADDARHALGLVLSYCTTRQLQDAALAALTFKCDVLWSMLDALDHAGRTDSAPPGGCPPQDTP</sequence>
<comment type="pathway">
    <text evidence="4">Cofactor biosynthesis; pyrroloquinoline quinone biosynthesis.</text>
</comment>
<accession>A0A939JNZ0</accession>
<comment type="pathway">
    <text evidence="1">Cofactor biosynthesis; thiamine diphosphate biosynthesis.</text>
</comment>
<comment type="caution">
    <text evidence="6">The sequence shown here is derived from an EMBL/GenBank/DDBJ whole genome shotgun (WGS) entry which is preliminary data.</text>
</comment>
<dbReference type="Gene3D" id="1.20.910.10">
    <property type="entry name" value="Heme oxygenase-like"/>
    <property type="match status" value="1"/>
</dbReference>
<dbReference type="AlphaFoldDB" id="A0A939JNZ0"/>
<dbReference type="Pfam" id="PF03070">
    <property type="entry name" value="TENA_THI-4"/>
    <property type="match status" value="1"/>
</dbReference>
<evidence type="ECO:0000259" key="5">
    <source>
        <dbReference type="Pfam" id="PF03070"/>
    </source>
</evidence>
<evidence type="ECO:0000256" key="1">
    <source>
        <dbReference type="ARBA" id="ARBA00004948"/>
    </source>
</evidence>
<dbReference type="GO" id="GO:0018189">
    <property type="term" value="P:pyrroloquinoline quinone biosynthetic process"/>
    <property type="evidence" value="ECO:0007669"/>
    <property type="project" value="UniProtKB-UniRule"/>
</dbReference>
<evidence type="ECO:0000256" key="3">
    <source>
        <dbReference type="ARBA" id="ARBA00023002"/>
    </source>
</evidence>
<dbReference type="EC" id="1.3.3.11" evidence="4"/>
<dbReference type="NCBIfam" id="TIGR02111">
    <property type="entry name" value="PQQ_syn_pqqC"/>
    <property type="match status" value="1"/>
</dbReference>
<evidence type="ECO:0000313" key="7">
    <source>
        <dbReference type="Proteomes" id="UP000664781"/>
    </source>
</evidence>
<dbReference type="InterPro" id="IPR039068">
    <property type="entry name" value="PqqC-like"/>
</dbReference>
<protein>
    <recommendedName>
        <fullName evidence="4">Pyrroloquinoline-quinone synthase</fullName>
        <ecNumber evidence="4">1.3.3.11</ecNumber>
    </recommendedName>
    <alternativeName>
        <fullName evidence="4">Coenzyme PQQ synthesis protein C</fullName>
    </alternativeName>
    <alternativeName>
        <fullName evidence="4">Pyrroloquinoline quinone biosynthesis protein C</fullName>
    </alternativeName>
</protein>
<gene>
    <name evidence="4 6" type="primary">pqqC</name>
    <name evidence="6" type="ORF">J1792_14550</name>
</gene>
<dbReference type="GO" id="GO:0033732">
    <property type="term" value="F:pyrroloquinoline-quinone synthase activity"/>
    <property type="evidence" value="ECO:0007669"/>
    <property type="project" value="UniProtKB-EC"/>
</dbReference>
<evidence type="ECO:0000313" key="6">
    <source>
        <dbReference type="EMBL" id="MBO0653953.1"/>
    </source>
</evidence>
<name>A0A939JNZ0_9ACTN</name>
<keyword evidence="7" id="KW-1185">Reference proteome</keyword>
<reference evidence="6" key="1">
    <citation type="submission" date="2021-03" db="EMBL/GenBank/DDBJ databases">
        <title>Streptomyces strains.</title>
        <authorList>
            <person name="Lund M.B."/>
            <person name="Toerring T."/>
        </authorList>
    </citation>
    <scope>NUCLEOTIDE SEQUENCE</scope>
    <source>
        <strain evidence="6">JCM 4242</strain>
    </source>
</reference>
<dbReference type="SUPFAM" id="SSF48613">
    <property type="entry name" value="Heme oxygenase-like"/>
    <property type="match status" value="1"/>
</dbReference>
<dbReference type="EMBL" id="JAFMOF010000002">
    <property type="protein sequence ID" value="MBO0653953.1"/>
    <property type="molecule type" value="Genomic_DNA"/>
</dbReference>
<comment type="catalytic activity">
    <reaction evidence="4">
        <text>6-(2-amino-2-carboxyethyl)-7,8-dioxo-1,2,3,4,7,8-hexahydroquinoline-2,4-dicarboxylate + 3 O2 = pyrroloquinoline quinone + 2 H2O2 + 2 H2O + H(+)</text>
        <dbReference type="Rhea" id="RHEA:10692"/>
        <dbReference type="ChEBI" id="CHEBI:15377"/>
        <dbReference type="ChEBI" id="CHEBI:15378"/>
        <dbReference type="ChEBI" id="CHEBI:15379"/>
        <dbReference type="ChEBI" id="CHEBI:16240"/>
        <dbReference type="ChEBI" id="CHEBI:58442"/>
        <dbReference type="ChEBI" id="CHEBI:58778"/>
        <dbReference type="EC" id="1.3.3.11"/>
    </reaction>
</comment>
<comment type="similarity">
    <text evidence="4">Belongs to the PqqC family.</text>
</comment>
<dbReference type="InterPro" id="IPR011845">
    <property type="entry name" value="PqqC"/>
</dbReference>
<feature type="domain" description="Thiaminase-2/PQQC" evidence="5">
    <location>
        <begin position="10"/>
        <end position="217"/>
    </location>
</feature>
<proteinExistence type="inferred from homology"/>
<organism evidence="6 7">
    <name type="scientific">Streptomyces triculaminicus</name>
    <dbReference type="NCBI Taxonomy" id="2816232"/>
    <lineage>
        <taxon>Bacteria</taxon>
        <taxon>Bacillati</taxon>
        <taxon>Actinomycetota</taxon>
        <taxon>Actinomycetes</taxon>
        <taxon>Kitasatosporales</taxon>
        <taxon>Streptomycetaceae</taxon>
        <taxon>Streptomyces</taxon>
    </lineage>
</organism>
<keyword evidence="2 4" id="KW-0884">PQQ biosynthesis</keyword>
<dbReference type="PANTHER" id="PTHR40279:SF3">
    <property type="entry name" value="4-AMINOBENZOATE SYNTHASE"/>
    <property type="match status" value="1"/>
</dbReference>
<comment type="function">
    <text evidence="4">Ring cyclization and eight-electron oxidation of 3a-(2-amino-2-carboxyethyl)-4,5-dioxo-4,5,6,7,8,9-hexahydroquinoline-7,9-dicarboxylic-acid to PQQ.</text>
</comment>
<evidence type="ECO:0000256" key="4">
    <source>
        <dbReference type="HAMAP-Rule" id="MF_00654"/>
    </source>
</evidence>
<dbReference type="PANTHER" id="PTHR40279">
    <property type="entry name" value="PQQC-LIKE PROTEIN"/>
    <property type="match status" value="1"/>
</dbReference>